<evidence type="ECO:0000313" key="1">
    <source>
        <dbReference type="EMBL" id="CAH0111346.1"/>
    </source>
</evidence>
<comment type="caution">
    <text evidence="1">The sequence shown here is derived from an EMBL/GenBank/DDBJ whole genome shotgun (WGS) entry which is preliminary data.</text>
</comment>
<protein>
    <submittedName>
        <fullName evidence="1">Uncharacterized protein</fullName>
    </submittedName>
</protein>
<name>A0A8J2S241_9CRUS</name>
<proteinExistence type="predicted"/>
<reference evidence="1" key="1">
    <citation type="submission" date="2021-11" db="EMBL/GenBank/DDBJ databases">
        <authorList>
            <person name="Schell T."/>
        </authorList>
    </citation>
    <scope>NUCLEOTIDE SEQUENCE</scope>
    <source>
        <strain evidence="1">M5</strain>
    </source>
</reference>
<evidence type="ECO:0000313" key="2">
    <source>
        <dbReference type="Proteomes" id="UP000789390"/>
    </source>
</evidence>
<dbReference type="Proteomes" id="UP000789390">
    <property type="component" value="Unassembled WGS sequence"/>
</dbReference>
<accession>A0A8J2S241</accession>
<gene>
    <name evidence="1" type="ORF">DGAL_LOCUS14986</name>
</gene>
<sequence length="215" mass="23908">MATAAKCPVEGCSFINRTRDMVKIHVFQEHQDLGKLCDCQREDGPFVIISDKDMPLHKSLKHKVQCPLCGELTLNLLSHFKAKHKKDERRKNKFTHAFSAQSEDSLFPLRDVAEGRIANRRIAHHHRPTNETPAPTHNELPPPSSFIVESPGPFSPGTPGFSSTSFEPLFLTCLCTPSETSAPVDFGSYRPPNETVDNGTTMMVSDQSESLLPLV</sequence>
<dbReference type="EMBL" id="CAKKLH010000314">
    <property type="protein sequence ID" value="CAH0111346.1"/>
    <property type="molecule type" value="Genomic_DNA"/>
</dbReference>
<dbReference type="AlphaFoldDB" id="A0A8J2S241"/>
<keyword evidence="2" id="KW-1185">Reference proteome</keyword>
<organism evidence="1 2">
    <name type="scientific">Daphnia galeata</name>
    <dbReference type="NCBI Taxonomy" id="27404"/>
    <lineage>
        <taxon>Eukaryota</taxon>
        <taxon>Metazoa</taxon>
        <taxon>Ecdysozoa</taxon>
        <taxon>Arthropoda</taxon>
        <taxon>Crustacea</taxon>
        <taxon>Branchiopoda</taxon>
        <taxon>Diplostraca</taxon>
        <taxon>Cladocera</taxon>
        <taxon>Anomopoda</taxon>
        <taxon>Daphniidae</taxon>
        <taxon>Daphnia</taxon>
    </lineage>
</organism>